<name>Q2L0L9_BORA1</name>
<dbReference type="SUPFAM" id="SSF56529">
    <property type="entry name" value="FAH"/>
    <property type="match status" value="1"/>
</dbReference>
<keyword evidence="2" id="KW-1185">Reference proteome</keyword>
<organism evidence="1 2">
    <name type="scientific">Bordetella avium (strain 197N)</name>
    <dbReference type="NCBI Taxonomy" id="360910"/>
    <lineage>
        <taxon>Bacteria</taxon>
        <taxon>Pseudomonadati</taxon>
        <taxon>Pseudomonadota</taxon>
        <taxon>Betaproteobacteria</taxon>
        <taxon>Burkholderiales</taxon>
        <taxon>Alcaligenaceae</taxon>
        <taxon>Bordetella</taxon>
    </lineage>
</organism>
<dbReference type="eggNOG" id="COG3971">
    <property type="taxonomic scope" value="Bacteria"/>
</dbReference>
<dbReference type="GO" id="GO:0008684">
    <property type="term" value="F:2-oxopent-4-enoate hydratase activity"/>
    <property type="evidence" value="ECO:0007669"/>
    <property type="project" value="TreeGrafter"/>
</dbReference>
<reference evidence="1 2" key="1">
    <citation type="journal article" date="2006" name="J. Bacteriol.">
        <title>Comparison of the genome sequence of the poultry pathogen Bordetella avium with those of B. bronchiseptica, B. pertussis, and B. parapertussis reveals extensive diversity in surface structures associated with host interaction.</title>
        <authorList>
            <person name="Sebaihia M."/>
            <person name="Preston A."/>
            <person name="Maskell D.J."/>
            <person name="Kuzmiak H."/>
            <person name="Connell T.D."/>
            <person name="King N.D."/>
            <person name="Orndorff P.E."/>
            <person name="Miyamoto D.M."/>
            <person name="Thomson N.R."/>
            <person name="Harris D."/>
            <person name="Goble A."/>
            <person name="Lord A."/>
            <person name="Murphy L."/>
            <person name="Quail M.A."/>
            <person name="Rutter S."/>
            <person name="Squares R."/>
            <person name="Squares S."/>
            <person name="Woodward J."/>
            <person name="Parkhill J."/>
            <person name="Temple L.M."/>
        </authorList>
    </citation>
    <scope>NUCLEOTIDE SEQUENCE [LARGE SCALE GENOMIC DNA]</scope>
    <source>
        <strain evidence="1 2">197N</strain>
    </source>
</reference>
<sequence length="259" mass="28085">MPLMSEPIQFYAGAPAAARILRKARHAPGERLPETCRPATQGQALAVQQAQFALRLVEGDPIAAWKCGLPLPDKLRLAPIYVSGLQRAGPLSLGRGQVRIEPEIAFELRHDLPPRAKPYAQAEIEASIGGARLALEVIGSRYREPQHLPHIELLADHLNNDGLVLGPAITQAAPATMPLTLHIEGQAERLIDGRHPDGEPLAGLYWLVNYLRENGKGLVAGQHIITGSYAGVIDVPARGRVSLRYGDLGTLELELHERA</sequence>
<gene>
    <name evidence="1" type="ordered locus">BAV1871</name>
</gene>
<dbReference type="Proteomes" id="UP000001977">
    <property type="component" value="Chromosome"/>
</dbReference>
<accession>Q2L0L9</accession>
<dbReference type="InterPro" id="IPR036663">
    <property type="entry name" value="Fumarylacetoacetase_C_sf"/>
</dbReference>
<proteinExistence type="predicted"/>
<dbReference type="InterPro" id="IPR050772">
    <property type="entry name" value="Hydratase-Decarb/MhpD_sf"/>
</dbReference>
<evidence type="ECO:0000313" key="2">
    <source>
        <dbReference type="Proteomes" id="UP000001977"/>
    </source>
</evidence>
<dbReference type="EMBL" id="AM167904">
    <property type="protein sequence ID" value="CAJ49480.1"/>
    <property type="molecule type" value="Genomic_DNA"/>
</dbReference>
<dbReference type="KEGG" id="bav:BAV1871"/>
<dbReference type="STRING" id="360910.BAV1871"/>
<dbReference type="PANTHER" id="PTHR30143:SF0">
    <property type="entry name" value="2-KETO-4-PENTENOATE HYDRATASE"/>
    <property type="match status" value="1"/>
</dbReference>
<dbReference type="AlphaFoldDB" id="Q2L0L9"/>
<dbReference type="HOGENOM" id="CLU_060136_1_1_4"/>
<evidence type="ECO:0000313" key="1">
    <source>
        <dbReference type="EMBL" id="CAJ49480.1"/>
    </source>
</evidence>
<dbReference type="PANTHER" id="PTHR30143">
    <property type="entry name" value="ACID HYDRATASE"/>
    <property type="match status" value="1"/>
</dbReference>
<dbReference type="GO" id="GO:0005737">
    <property type="term" value="C:cytoplasm"/>
    <property type="evidence" value="ECO:0007669"/>
    <property type="project" value="TreeGrafter"/>
</dbReference>
<protein>
    <submittedName>
        <fullName evidence="1">Hydratase</fullName>
    </submittedName>
</protein>
<dbReference type="Gene3D" id="3.90.850.10">
    <property type="entry name" value="Fumarylacetoacetase-like, C-terminal domain"/>
    <property type="match status" value="1"/>
</dbReference>